<feature type="transmembrane region" description="Helical" evidence="6">
    <location>
        <begin position="28"/>
        <end position="46"/>
    </location>
</feature>
<dbReference type="EC" id="3.2.1.52" evidence="3"/>
<dbReference type="AlphaFoldDB" id="A0A4S5C0P3"/>
<feature type="transmembrane region" description="Helical" evidence="6">
    <location>
        <begin position="58"/>
        <end position="78"/>
    </location>
</feature>
<keyword evidence="6" id="KW-1133">Transmembrane helix</keyword>
<evidence type="ECO:0000256" key="2">
    <source>
        <dbReference type="ARBA" id="ARBA00005336"/>
    </source>
</evidence>
<dbReference type="InterPro" id="IPR019800">
    <property type="entry name" value="Glyco_hydro_3_AS"/>
</dbReference>
<feature type="domain" description="Glycoside hydrolase family 3 N-terminal" evidence="7">
    <location>
        <begin position="158"/>
        <end position="486"/>
    </location>
</feature>
<dbReference type="PROSITE" id="PS00775">
    <property type="entry name" value="GLYCOSYL_HYDROL_F3"/>
    <property type="match status" value="1"/>
</dbReference>
<comment type="similarity">
    <text evidence="2">Belongs to the glycosyl hydrolase 3 family.</text>
</comment>
<dbReference type="GO" id="GO:0009254">
    <property type="term" value="P:peptidoglycan turnover"/>
    <property type="evidence" value="ECO:0007669"/>
    <property type="project" value="TreeGrafter"/>
</dbReference>
<proteinExistence type="inferred from homology"/>
<dbReference type="GO" id="GO:0004563">
    <property type="term" value="F:beta-N-acetylhexosaminidase activity"/>
    <property type="evidence" value="ECO:0007669"/>
    <property type="project" value="UniProtKB-EC"/>
</dbReference>
<dbReference type="InterPro" id="IPR017853">
    <property type="entry name" value="GH"/>
</dbReference>
<dbReference type="Pfam" id="PF00933">
    <property type="entry name" value="Glyco_hydro_3"/>
    <property type="match status" value="1"/>
</dbReference>
<protein>
    <recommendedName>
        <fullName evidence="3">beta-N-acetylhexosaminidase</fullName>
        <ecNumber evidence="3">3.2.1.52</ecNumber>
    </recommendedName>
</protein>
<reference evidence="8 9" key="1">
    <citation type="submission" date="2019-04" db="EMBL/GenBank/DDBJ databases">
        <title>Lampropedia sp YIM MLB12 draf genome.</title>
        <authorList>
            <person name="Wang Y.-X."/>
        </authorList>
    </citation>
    <scope>NUCLEOTIDE SEQUENCE [LARGE SCALE GENOMIC DNA]</scope>
    <source>
        <strain evidence="8 9">YIM MLB12</strain>
    </source>
</reference>
<dbReference type="InterPro" id="IPR001764">
    <property type="entry name" value="Glyco_hydro_3_N"/>
</dbReference>
<dbReference type="Proteomes" id="UP000306236">
    <property type="component" value="Unassembled WGS sequence"/>
</dbReference>
<comment type="caution">
    <text evidence="8">The sequence shown here is derived from an EMBL/GenBank/DDBJ whole genome shotgun (WGS) entry which is preliminary data.</text>
</comment>
<keyword evidence="9" id="KW-1185">Reference proteome</keyword>
<comment type="catalytic activity">
    <reaction evidence="1">
        <text>Hydrolysis of terminal non-reducing N-acetyl-D-hexosamine residues in N-acetyl-beta-D-hexosaminides.</text>
        <dbReference type="EC" id="3.2.1.52"/>
    </reaction>
</comment>
<evidence type="ECO:0000256" key="4">
    <source>
        <dbReference type="ARBA" id="ARBA00022801"/>
    </source>
</evidence>
<evidence type="ECO:0000313" key="9">
    <source>
        <dbReference type="Proteomes" id="UP000306236"/>
    </source>
</evidence>
<feature type="transmembrane region" description="Helical" evidence="6">
    <location>
        <begin position="99"/>
        <end position="123"/>
    </location>
</feature>
<dbReference type="Gene3D" id="3.20.20.300">
    <property type="entry name" value="Glycoside hydrolase, family 3, N-terminal domain"/>
    <property type="match status" value="1"/>
</dbReference>
<dbReference type="SUPFAM" id="SSF51445">
    <property type="entry name" value="(Trans)glycosidases"/>
    <property type="match status" value="1"/>
</dbReference>
<keyword evidence="5" id="KW-0326">Glycosidase</keyword>
<dbReference type="OrthoDB" id="9781691at2"/>
<gene>
    <name evidence="8" type="ORF">E8K88_01605</name>
</gene>
<name>A0A4S5C0P3_9BURK</name>
<evidence type="ECO:0000256" key="3">
    <source>
        <dbReference type="ARBA" id="ARBA00012663"/>
    </source>
</evidence>
<accession>A0A4S5C0P3</accession>
<evidence type="ECO:0000256" key="6">
    <source>
        <dbReference type="SAM" id="Phobius"/>
    </source>
</evidence>
<dbReference type="PANTHER" id="PTHR30480:SF13">
    <property type="entry name" value="BETA-HEXOSAMINIDASE"/>
    <property type="match status" value="1"/>
</dbReference>
<evidence type="ECO:0000256" key="5">
    <source>
        <dbReference type="ARBA" id="ARBA00023295"/>
    </source>
</evidence>
<evidence type="ECO:0000313" key="8">
    <source>
        <dbReference type="EMBL" id="THJ35998.1"/>
    </source>
</evidence>
<evidence type="ECO:0000259" key="7">
    <source>
        <dbReference type="Pfam" id="PF00933"/>
    </source>
</evidence>
<dbReference type="GO" id="GO:0005975">
    <property type="term" value="P:carbohydrate metabolic process"/>
    <property type="evidence" value="ECO:0007669"/>
    <property type="project" value="InterPro"/>
</dbReference>
<keyword evidence="4 8" id="KW-0378">Hydrolase</keyword>
<dbReference type="InterPro" id="IPR036962">
    <property type="entry name" value="Glyco_hydro_3_N_sf"/>
</dbReference>
<dbReference type="InterPro" id="IPR050226">
    <property type="entry name" value="NagZ_Beta-hexosaminidase"/>
</dbReference>
<keyword evidence="6" id="KW-0812">Transmembrane</keyword>
<organism evidence="8 9">
    <name type="scientific">Lampropedia aestuarii</name>
    <dbReference type="NCBI Taxonomy" id="2562762"/>
    <lineage>
        <taxon>Bacteria</taxon>
        <taxon>Pseudomonadati</taxon>
        <taxon>Pseudomonadota</taxon>
        <taxon>Betaproteobacteria</taxon>
        <taxon>Burkholderiales</taxon>
        <taxon>Comamonadaceae</taxon>
        <taxon>Lampropedia</taxon>
    </lineage>
</organism>
<sequence>MQRSDMPPIHPTLHALQQRTLPKRSLHLIRLTAWLLVPITVVLAWAPLSPYLLIIRTWVLPMALGLCLLGGIGAWCLLRRWLLADASAIAPAKQWRRMVSMLEWALLLFCFTGCAIAASWQVWGFAQAKRSVLEHASESPNLNTLGRHFIISYRDFKEAAVLAERGAIAGIYLRSANVRDKSAFEIRSEIMALQRLRHRNGLPELIIAADQEGGAVEHMSPPLQSRPSLAELLIDLPTSLEDEMAGPTGAHKAAADALLAVYNYGHEQGRELRGLGVNLNLGPIADLSPSADTKVGFDTHTLLSKRALSASPYVVAQATSAYIDGLNSSGIQATLKHFPGLARVTTDTHHFTARLDTPSDWLQQSDWLPFQHSMPQAAATMLGHVIVQDLDPNAPASLSPKVVAMLRQDWGYQGLLMTDDINMGALYHRYGICESTVRALNAGVDLVLISYDSDQYYPAMDCALTAMARGELQLSQSPQTHARIARFFRPTAMATAEQEKTLLHAQL</sequence>
<evidence type="ECO:0000256" key="1">
    <source>
        <dbReference type="ARBA" id="ARBA00001231"/>
    </source>
</evidence>
<dbReference type="PANTHER" id="PTHR30480">
    <property type="entry name" value="BETA-HEXOSAMINIDASE-RELATED"/>
    <property type="match status" value="1"/>
</dbReference>
<keyword evidence="6" id="KW-0472">Membrane</keyword>
<dbReference type="EMBL" id="SSWX01000002">
    <property type="protein sequence ID" value="THJ35998.1"/>
    <property type="molecule type" value="Genomic_DNA"/>
</dbReference>